<reference evidence="1" key="1">
    <citation type="submission" date="2021-02" db="EMBL/GenBank/DDBJ databases">
        <authorList>
            <person name="Nowell W R."/>
        </authorList>
    </citation>
    <scope>NUCLEOTIDE SEQUENCE</scope>
</reference>
<evidence type="ECO:0000313" key="1">
    <source>
        <dbReference type="EMBL" id="CAF5195862.1"/>
    </source>
</evidence>
<comment type="caution">
    <text evidence="1">The sequence shown here is derived from an EMBL/GenBank/DDBJ whole genome shotgun (WGS) entry which is preliminary data.</text>
</comment>
<organism evidence="1 2">
    <name type="scientific">Rotaria magnacalcarata</name>
    <dbReference type="NCBI Taxonomy" id="392030"/>
    <lineage>
        <taxon>Eukaryota</taxon>
        <taxon>Metazoa</taxon>
        <taxon>Spiralia</taxon>
        <taxon>Gnathifera</taxon>
        <taxon>Rotifera</taxon>
        <taxon>Eurotatoria</taxon>
        <taxon>Bdelloidea</taxon>
        <taxon>Philodinida</taxon>
        <taxon>Philodinidae</taxon>
        <taxon>Rotaria</taxon>
    </lineage>
</organism>
<gene>
    <name evidence="1" type="ORF">SMN809_LOCUS73954</name>
</gene>
<protein>
    <submittedName>
        <fullName evidence="1">Uncharacterized protein</fullName>
    </submittedName>
</protein>
<accession>A0A8S3IB98</accession>
<sequence length="30" mass="3260">MPKNQVRSFMQQGIPDTLITVSIDGVVGNN</sequence>
<name>A0A8S3IB98_9BILA</name>
<dbReference type="AlphaFoldDB" id="A0A8S3IB98"/>
<feature type="non-terminal residue" evidence="1">
    <location>
        <position position="30"/>
    </location>
</feature>
<evidence type="ECO:0000313" key="2">
    <source>
        <dbReference type="Proteomes" id="UP000676336"/>
    </source>
</evidence>
<dbReference type="Proteomes" id="UP000676336">
    <property type="component" value="Unassembled WGS sequence"/>
</dbReference>
<dbReference type="EMBL" id="CAJOBI010329072">
    <property type="protein sequence ID" value="CAF5195862.1"/>
    <property type="molecule type" value="Genomic_DNA"/>
</dbReference>
<proteinExistence type="predicted"/>